<dbReference type="PANTHER" id="PTHR41324:SF1">
    <property type="entry name" value="DUF2232 DOMAIN-CONTAINING PROTEIN"/>
    <property type="match status" value="1"/>
</dbReference>
<reference evidence="3" key="1">
    <citation type="submission" date="2016-10" db="EMBL/GenBank/DDBJ databases">
        <authorList>
            <person name="Varghese N."/>
        </authorList>
    </citation>
    <scope>NUCLEOTIDE SEQUENCE [LARGE SCALE GENOMIC DNA]</scope>
    <source>
        <strain evidence="3">DSM 17980</strain>
    </source>
</reference>
<organism evidence="2 3">
    <name type="scientific">Alicyclobacillus macrosporangiidus</name>
    <dbReference type="NCBI Taxonomy" id="392015"/>
    <lineage>
        <taxon>Bacteria</taxon>
        <taxon>Bacillati</taxon>
        <taxon>Bacillota</taxon>
        <taxon>Bacilli</taxon>
        <taxon>Bacillales</taxon>
        <taxon>Alicyclobacillaceae</taxon>
        <taxon>Alicyclobacillus</taxon>
    </lineage>
</organism>
<evidence type="ECO:0000313" key="3">
    <source>
        <dbReference type="Proteomes" id="UP000183508"/>
    </source>
</evidence>
<dbReference type="EMBL" id="FPBV01000005">
    <property type="protein sequence ID" value="SFU62767.1"/>
    <property type="molecule type" value="Genomic_DNA"/>
</dbReference>
<dbReference type="STRING" id="392015.SAMN05421543_10535"/>
<dbReference type="Pfam" id="PF09991">
    <property type="entry name" value="DUF2232"/>
    <property type="match status" value="1"/>
</dbReference>
<keyword evidence="1" id="KW-0812">Transmembrane</keyword>
<keyword evidence="1" id="KW-1133">Transmembrane helix</keyword>
<feature type="transmembrane region" description="Helical" evidence="1">
    <location>
        <begin position="57"/>
        <end position="87"/>
    </location>
</feature>
<feature type="transmembrane region" description="Helical" evidence="1">
    <location>
        <begin position="12"/>
        <end position="37"/>
    </location>
</feature>
<evidence type="ECO:0000256" key="1">
    <source>
        <dbReference type="SAM" id="Phobius"/>
    </source>
</evidence>
<keyword evidence="1" id="KW-0472">Membrane</keyword>
<feature type="transmembrane region" description="Helical" evidence="1">
    <location>
        <begin position="166"/>
        <end position="191"/>
    </location>
</feature>
<dbReference type="PANTHER" id="PTHR41324">
    <property type="entry name" value="MEMBRANE PROTEIN-RELATED"/>
    <property type="match status" value="1"/>
</dbReference>
<dbReference type="AlphaFoldDB" id="A0A1I7HQ08"/>
<dbReference type="InterPro" id="IPR018710">
    <property type="entry name" value="DUF2232"/>
</dbReference>
<feature type="transmembrane region" description="Helical" evidence="1">
    <location>
        <begin position="268"/>
        <end position="291"/>
    </location>
</feature>
<protein>
    <submittedName>
        <fullName evidence="2">Uncharacterized conserved protein YybS, DUF2232 family</fullName>
    </submittedName>
</protein>
<dbReference type="eggNOG" id="COG4241">
    <property type="taxonomic scope" value="Bacteria"/>
</dbReference>
<gene>
    <name evidence="2" type="ORF">SAMN05421543_10535</name>
</gene>
<dbReference type="RefSeq" id="WP_074950542.1">
    <property type="nucleotide sequence ID" value="NZ_FPBV01000005.1"/>
</dbReference>
<name>A0A1I7HQ08_9BACL</name>
<proteinExistence type="predicted"/>
<feature type="transmembrane region" description="Helical" evidence="1">
    <location>
        <begin position="203"/>
        <end position="225"/>
    </location>
</feature>
<accession>A0A1I7HQ08</accession>
<feature type="transmembrane region" description="Helical" evidence="1">
    <location>
        <begin position="231"/>
        <end position="256"/>
    </location>
</feature>
<feature type="transmembrane region" description="Helical" evidence="1">
    <location>
        <begin position="99"/>
        <end position="120"/>
    </location>
</feature>
<dbReference type="Proteomes" id="UP000183508">
    <property type="component" value="Unassembled WGS sequence"/>
</dbReference>
<sequence>MNEGGQFSREARTAAVVFFVLLGMTLVPPFTLLTAWLLPVPLIVFWRLGHRRAAMVLTGIVALALWAGGMGLAGVFMALGVGFVSYVMAESMRTVESPFAAIITGALVFIMMELVVLALIRWSGIDIFDALVHDLEDSLRQQQGMMGLDDAAVRTLAADVAQWIRLMFPSVISVVSVLLAGVNLVAARWLLRHRIAPKPLLSAVRLPSSVVLVYVLALAAVLLGWPKEIPFGWQLVNNAAFLAGFFLGVQGVAFLWRRVRGRTGQHLWLVLMLAGSLLRPVSSIYIVLGVIDVMNHSRRRLG</sequence>
<keyword evidence="3" id="KW-1185">Reference proteome</keyword>
<evidence type="ECO:0000313" key="2">
    <source>
        <dbReference type="EMBL" id="SFU62767.1"/>
    </source>
</evidence>